<dbReference type="Proteomes" id="UP001634393">
    <property type="component" value="Unassembled WGS sequence"/>
</dbReference>
<proteinExistence type="predicted"/>
<protein>
    <submittedName>
        <fullName evidence="2">Uncharacterized protein</fullName>
    </submittedName>
</protein>
<keyword evidence="1" id="KW-0812">Transmembrane</keyword>
<comment type="caution">
    <text evidence="2">The sequence shown here is derived from an EMBL/GenBank/DDBJ whole genome shotgun (WGS) entry which is preliminary data.</text>
</comment>
<evidence type="ECO:0000313" key="2">
    <source>
        <dbReference type="EMBL" id="KAL3838228.1"/>
    </source>
</evidence>
<sequence>MAEVQQKNPMIAFFTNLISSIKLEDETALVYKNPAVTFPKRTEDFASLKLEPETEDAERSTNPLLLWQVYAIGGAFILRWAWTRWNERKGQKKPDDGPPPSEKIINLYSSRNEGPINLHQETDNLCNQQQDHCLSNVQAEGIRVRISTVVELVEKIAVCCMDFYPIKTCLTKDSRFLGLSFDVVVRILRHQNHRYHVRFELAYQCKKLVDCH</sequence>
<keyword evidence="1" id="KW-1133">Transmembrane helix</keyword>
<keyword evidence="1" id="KW-0472">Membrane</keyword>
<dbReference type="PANTHER" id="PTHR36374">
    <property type="entry name" value="OS01G0969000 PROTEIN"/>
    <property type="match status" value="1"/>
</dbReference>
<feature type="transmembrane region" description="Helical" evidence="1">
    <location>
        <begin position="64"/>
        <end position="82"/>
    </location>
</feature>
<accession>A0ABD3TPM7</accession>
<dbReference type="PANTHER" id="PTHR36374:SF1">
    <property type="entry name" value="OS01G0969000 PROTEIN"/>
    <property type="match status" value="1"/>
</dbReference>
<organism evidence="2 3">
    <name type="scientific">Penstemon smallii</name>
    <dbReference type="NCBI Taxonomy" id="265156"/>
    <lineage>
        <taxon>Eukaryota</taxon>
        <taxon>Viridiplantae</taxon>
        <taxon>Streptophyta</taxon>
        <taxon>Embryophyta</taxon>
        <taxon>Tracheophyta</taxon>
        <taxon>Spermatophyta</taxon>
        <taxon>Magnoliopsida</taxon>
        <taxon>eudicotyledons</taxon>
        <taxon>Gunneridae</taxon>
        <taxon>Pentapetalae</taxon>
        <taxon>asterids</taxon>
        <taxon>lamiids</taxon>
        <taxon>Lamiales</taxon>
        <taxon>Plantaginaceae</taxon>
        <taxon>Cheloneae</taxon>
        <taxon>Penstemon</taxon>
    </lineage>
</organism>
<dbReference type="AlphaFoldDB" id="A0ABD3TPM7"/>
<evidence type="ECO:0000313" key="3">
    <source>
        <dbReference type="Proteomes" id="UP001634393"/>
    </source>
</evidence>
<evidence type="ECO:0000256" key="1">
    <source>
        <dbReference type="SAM" id="Phobius"/>
    </source>
</evidence>
<reference evidence="2 3" key="1">
    <citation type="submission" date="2024-12" db="EMBL/GenBank/DDBJ databases">
        <title>The unique morphological basis and parallel evolutionary history of personate flowers in Penstemon.</title>
        <authorList>
            <person name="Depatie T.H."/>
            <person name="Wessinger C.A."/>
        </authorList>
    </citation>
    <scope>NUCLEOTIDE SEQUENCE [LARGE SCALE GENOMIC DNA]</scope>
    <source>
        <strain evidence="2">WTNN_2</strain>
        <tissue evidence="2">Leaf</tissue>
    </source>
</reference>
<keyword evidence="3" id="KW-1185">Reference proteome</keyword>
<gene>
    <name evidence="2" type="ORF">ACJIZ3_022819</name>
</gene>
<name>A0ABD3TPM7_9LAMI</name>
<dbReference type="EMBL" id="JBJXBP010000003">
    <property type="protein sequence ID" value="KAL3838228.1"/>
    <property type="molecule type" value="Genomic_DNA"/>
</dbReference>